<protein>
    <submittedName>
        <fullName evidence="1">IS66 family insertion sequence element accessory protein TnpB</fullName>
    </submittedName>
</protein>
<dbReference type="EMBL" id="SSOB01000094">
    <property type="protein sequence ID" value="THF72437.1"/>
    <property type="molecule type" value="Genomic_DNA"/>
</dbReference>
<dbReference type="Proteomes" id="UP000310636">
    <property type="component" value="Unassembled WGS sequence"/>
</dbReference>
<comment type="caution">
    <text evidence="1">The sequence shown here is derived from an EMBL/GenBank/DDBJ whole genome shotgun (WGS) entry which is preliminary data.</text>
</comment>
<reference evidence="1 2" key="1">
    <citation type="submission" date="2019-04" db="EMBL/GenBank/DDBJ databases">
        <title>Cohnella sp. nov. isolated from preserved vegetables.</title>
        <authorList>
            <person name="Lin S.-Y."/>
            <person name="Hung M.-H."/>
            <person name="Young C.-C."/>
        </authorList>
    </citation>
    <scope>NUCLEOTIDE SEQUENCE [LARGE SCALE GENOMIC DNA]</scope>
    <source>
        <strain evidence="1 2">CC-MHH1044</strain>
    </source>
</reference>
<keyword evidence="2" id="KW-1185">Reference proteome</keyword>
<sequence>MSRKEQRRQEWTTRVADYQSSGKTMQTWCDENHVTRDQLRYWLRTLRDRSSLNSTSSSAHFVPLTINESLPRATNAPAILIHVGATRIELAPGFDPNLLREAVAALSSLC</sequence>
<gene>
    <name evidence="1" type="ORF">E6C55_33075</name>
</gene>
<name>A0A4S4BEV8_9BACL</name>
<organism evidence="1 2">
    <name type="scientific">Cohnella fermenti</name>
    <dbReference type="NCBI Taxonomy" id="2565925"/>
    <lineage>
        <taxon>Bacteria</taxon>
        <taxon>Bacillati</taxon>
        <taxon>Bacillota</taxon>
        <taxon>Bacilli</taxon>
        <taxon>Bacillales</taxon>
        <taxon>Paenibacillaceae</taxon>
        <taxon>Cohnella</taxon>
    </lineage>
</organism>
<dbReference type="OrthoDB" id="9808061at2"/>
<dbReference type="RefSeq" id="WP_136374101.1">
    <property type="nucleotide sequence ID" value="NZ_SSOB01000094.1"/>
</dbReference>
<dbReference type="AlphaFoldDB" id="A0A4S4BEV8"/>
<proteinExistence type="predicted"/>
<accession>A0A4S4BEV8</accession>
<evidence type="ECO:0000313" key="2">
    <source>
        <dbReference type="Proteomes" id="UP000310636"/>
    </source>
</evidence>
<evidence type="ECO:0000313" key="1">
    <source>
        <dbReference type="EMBL" id="THF72437.1"/>
    </source>
</evidence>
<dbReference type="NCBIfam" id="NF047593">
    <property type="entry name" value="IS66_ISAeme5_TnpA"/>
    <property type="match status" value="1"/>
</dbReference>